<dbReference type="OrthoDB" id="9786435at2"/>
<evidence type="ECO:0000256" key="3">
    <source>
        <dbReference type="RuleBase" id="RU000363"/>
    </source>
</evidence>
<dbReference type="AlphaFoldDB" id="A0A0G3HF24"/>
<reference evidence="5" key="2">
    <citation type="submission" date="2015-05" db="EMBL/GenBank/DDBJ databases">
        <title>Complete genome sequence of Corynebacterium testudinoris DSM 44614, recovered from necrotic lesions in the mouth of a tortoise.</title>
        <authorList>
            <person name="Ruckert C."/>
            <person name="Albersmeier A."/>
            <person name="Winkler A."/>
            <person name="Tauch A."/>
        </authorList>
    </citation>
    <scope>NUCLEOTIDE SEQUENCE [LARGE SCALE GENOMIC DNA]</scope>
    <source>
        <strain evidence="5">DSM 44614</strain>
    </source>
</reference>
<dbReference type="PANTHER" id="PTHR43477:SF1">
    <property type="entry name" value="DIHYDROANTICAPSIN 7-DEHYDROGENASE"/>
    <property type="match status" value="1"/>
</dbReference>
<dbReference type="STRING" id="136857.CTEST_11600"/>
<dbReference type="Pfam" id="PF00106">
    <property type="entry name" value="adh_short"/>
    <property type="match status" value="1"/>
</dbReference>
<accession>A0A0G3HF24</accession>
<proteinExistence type="inferred from homology"/>
<dbReference type="PATRIC" id="fig|136857.5.peg.2290"/>
<dbReference type="Proteomes" id="UP000035540">
    <property type="component" value="Chromosome"/>
</dbReference>
<sequence length="345" mass="34656">MNASQASSPASSPITANDTIDAWLNHPTGGPVLRSFLESAGSDVDALKPAYSLPLGKLVELSGGKMTRDAIDGLVAEANGGHLPPTIDAEATPAIAGRRFAGKTVIVTGAANGIGRATTLQLLGEGARVVAVDVSAQRLTELVDAAGTTPEQLVTVTADLTAAGAAEEILSAAGDGIASLANIAGIMDDFSALHEVSDEMWSRVFAVNVDGLVRLSRAVSAHMLANGGGSIVNVASEAGLRGSCAGVAYTASKHAVVGITKSMAVMYADAGVRTNAVAPGAVMTGIPIPEQVGAFGSERLAAYRSNTTSISTAEQQAAAIVWLLSDDAASVNGAILPNDGGWSAI</sequence>
<dbReference type="PRINTS" id="PR00080">
    <property type="entry name" value="SDRFAMILY"/>
</dbReference>
<dbReference type="InterPro" id="IPR051122">
    <property type="entry name" value="SDR_DHRS6-like"/>
</dbReference>
<dbReference type="PRINTS" id="PR00081">
    <property type="entry name" value="GDHRDH"/>
</dbReference>
<dbReference type="PROSITE" id="PS00061">
    <property type="entry name" value="ADH_SHORT"/>
    <property type="match status" value="1"/>
</dbReference>
<dbReference type="KEGG" id="cted:CTEST_11600"/>
<evidence type="ECO:0008006" key="6">
    <source>
        <dbReference type="Google" id="ProtNLM"/>
    </source>
</evidence>
<protein>
    <recommendedName>
        <fullName evidence="6">Short-chain alcohol dehydrogenase</fullName>
    </recommendedName>
</protein>
<organism evidence="4 5">
    <name type="scientific">Corynebacterium testudinoris</name>
    <dbReference type="NCBI Taxonomy" id="136857"/>
    <lineage>
        <taxon>Bacteria</taxon>
        <taxon>Bacillati</taxon>
        <taxon>Actinomycetota</taxon>
        <taxon>Actinomycetes</taxon>
        <taxon>Mycobacteriales</taxon>
        <taxon>Corynebacteriaceae</taxon>
        <taxon>Corynebacterium</taxon>
    </lineage>
</organism>
<name>A0A0G3HF24_9CORY</name>
<dbReference type="Gene3D" id="3.40.50.720">
    <property type="entry name" value="NAD(P)-binding Rossmann-like Domain"/>
    <property type="match status" value="1"/>
</dbReference>
<keyword evidence="2" id="KW-0560">Oxidoreductase</keyword>
<dbReference type="InterPro" id="IPR020904">
    <property type="entry name" value="Sc_DH/Rdtase_CS"/>
</dbReference>
<dbReference type="InterPro" id="IPR036291">
    <property type="entry name" value="NAD(P)-bd_dom_sf"/>
</dbReference>
<reference evidence="4 5" key="1">
    <citation type="journal article" date="2015" name="Genome Announc.">
        <title>Complete Genome Sequence of the Type Strain Corynebacterium testudinoris DSM 44614, Recovered from Necrotic Lesions in the Mouth of a Tortoise.</title>
        <authorList>
            <person name="Ruckert C."/>
            <person name="Kriete M."/>
            <person name="Jaenicke S."/>
            <person name="Winkler A."/>
            <person name="Tauch A."/>
        </authorList>
    </citation>
    <scope>NUCLEOTIDE SEQUENCE [LARGE SCALE GENOMIC DNA]</scope>
    <source>
        <strain evidence="4 5">DSM 44614</strain>
    </source>
</reference>
<gene>
    <name evidence="4" type="ORF">CTEST_11600</name>
</gene>
<dbReference type="CDD" id="cd05233">
    <property type="entry name" value="SDR_c"/>
    <property type="match status" value="1"/>
</dbReference>
<dbReference type="GO" id="GO:0016491">
    <property type="term" value="F:oxidoreductase activity"/>
    <property type="evidence" value="ECO:0007669"/>
    <property type="project" value="UniProtKB-KW"/>
</dbReference>
<evidence type="ECO:0000256" key="2">
    <source>
        <dbReference type="ARBA" id="ARBA00023002"/>
    </source>
</evidence>
<dbReference type="RefSeq" id="WP_047253840.1">
    <property type="nucleotide sequence ID" value="NZ_CP011545.1"/>
</dbReference>
<dbReference type="EMBL" id="CP011545">
    <property type="protein sequence ID" value="AKK09727.1"/>
    <property type="molecule type" value="Genomic_DNA"/>
</dbReference>
<dbReference type="SUPFAM" id="SSF51735">
    <property type="entry name" value="NAD(P)-binding Rossmann-fold domains"/>
    <property type="match status" value="1"/>
</dbReference>
<evidence type="ECO:0000313" key="4">
    <source>
        <dbReference type="EMBL" id="AKK09727.1"/>
    </source>
</evidence>
<dbReference type="PANTHER" id="PTHR43477">
    <property type="entry name" value="DIHYDROANTICAPSIN 7-DEHYDROGENASE"/>
    <property type="match status" value="1"/>
</dbReference>
<evidence type="ECO:0000256" key="1">
    <source>
        <dbReference type="ARBA" id="ARBA00006484"/>
    </source>
</evidence>
<evidence type="ECO:0000313" key="5">
    <source>
        <dbReference type="Proteomes" id="UP000035540"/>
    </source>
</evidence>
<dbReference type="InterPro" id="IPR002347">
    <property type="entry name" value="SDR_fam"/>
</dbReference>
<comment type="similarity">
    <text evidence="1 3">Belongs to the short-chain dehydrogenases/reductases (SDR) family.</text>
</comment>
<keyword evidence="5" id="KW-1185">Reference proteome</keyword>